<dbReference type="Proteomes" id="UP000054538">
    <property type="component" value="Unassembled WGS sequence"/>
</dbReference>
<dbReference type="InParanoid" id="A0A0D0DS59"/>
<gene>
    <name evidence="2" type="ORF">PAXRUDRAFT_826288</name>
</gene>
<feature type="compositionally biased region" description="Basic and acidic residues" evidence="1">
    <location>
        <begin position="1"/>
        <end position="10"/>
    </location>
</feature>
<proteinExistence type="predicted"/>
<sequence>MPAAKRKSDADAGASGSKKARTSHADAKALVKAILAKPDTYPILDDDDALRRLFVELARYAKDLEEEIQDGGGSSPPKTLTPDQLQAAIEKIRKAANSGIKKQMSWKASCKTGSSKWVYDGVCVDPLVFGTLLGLGGPPKFRMHKMTTDDFSDCLGGISASARYSDLYLTGSHVNIRWSDNGEFKFSGTYGTYQPPKE</sequence>
<evidence type="ECO:0000313" key="3">
    <source>
        <dbReference type="Proteomes" id="UP000054538"/>
    </source>
</evidence>
<dbReference type="AlphaFoldDB" id="A0A0D0DS59"/>
<name>A0A0D0DS59_9AGAM</name>
<reference evidence="3" key="2">
    <citation type="submission" date="2015-01" db="EMBL/GenBank/DDBJ databases">
        <title>Evolutionary Origins and Diversification of the Mycorrhizal Mutualists.</title>
        <authorList>
            <consortium name="DOE Joint Genome Institute"/>
            <consortium name="Mycorrhizal Genomics Consortium"/>
            <person name="Kohler A."/>
            <person name="Kuo A."/>
            <person name="Nagy L.G."/>
            <person name="Floudas D."/>
            <person name="Copeland A."/>
            <person name="Barry K.W."/>
            <person name="Cichocki N."/>
            <person name="Veneault-Fourrey C."/>
            <person name="LaButti K."/>
            <person name="Lindquist E.A."/>
            <person name="Lipzen A."/>
            <person name="Lundell T."/>
            <person name="Morin E."/>
            <person name="Murat C."/>
            <person name="Riley R."/>
            <person name="Ohm R."/>
            <person name="Sun H."/>
            <person name="Tunlid A."/>
            <person name="Henrissat B."/>
            <person name="Grigoriev I.V."/>
            <person name="Hibbett D.S."/>
            <person name="Martin F."/>
        </authorList>
    </citation>
    <scope>NUCLEOTIDE SEQUENCE [LARGE SCALE GENOMIC DNA]</scope>
    <source>
        <strain evidence="3">Ve08.2h10</strain>
    </source>
</reference>
<feature type="region of interest" description="Disordered" evidence="1">
    <location>
        <begin position="1"/>
        <end position="24"/>
    </location>
</feature>
<keyword evidence="3" id="KW-1185">Reference proteome</keyword>
<evidence type="ECO:0000256" key="1">
    <source>
        <dbReference type="SAM" id="MobiDB-lite"/>
    </source>
</evidence>
<dbReference type="EMBL" id="KN825002">
    <property type="protein sequence ID" value="KIK96133.1"/>
    <property type="molecule type" value="Genomic_DNA"/>
</dbReference>
<organism evidence="2 3">
    <name type="scientific">Paxillus rubicundulus Ve08.2h10</name>
    <dbReference type="NCBI Taxonomy" id="930991"/>
    <lineage>
        <taxon>Eukaryota</taxon>
        <taxon>Fungi</taxon>
        <taxon>Dikarya</taxon>
        <taxon>Basidiomycota</taxon>
        <taxon>Agaricomycotina</taxon>
        <taxon>Agaricomycetes</taxon>
        <taxon>Agaricomycetidae</taxon>
        <taxon>Boletales</taxon>
        <taxon>Paxilineae</taxon>
        <taxon>Paxillaceae</taxon>
        <taxon>Paxillus</taxon>
    </lineage>
</organism>
<reference evidence="2 3" key="1">
    <citation type="submission" date="2014-04" db="EMBL/GenBank/DDBJ databases">
        <authorList>
            <consortium name="DOE Joint Genome Institute"/>
            <person name="Kuo A."/>
            <person name="Kohler A."/>
            <person name="Jargeat P."/>
            <person name="Nagy L.G."/>
            <person name="Floudas D."/>
            <person name="Copeland A."/>
            <person name="Barry K.W."/>
            <person name="Cichocki N."/>
            <person name="Veneault-Fourrey C."/>
            <person name="LaButti K."/>
            <person name="Lindquist E.A."/>
            <person name="Lipzen A."/>
            <person name="Lundell T."/>
            <person name="Morin E."/>
            <person name="Murat C."/>
            <person name="Sun H."/>
            <person name="Tunlid A."/>
            <person name="Henrissat B."/>
            <person name="Grigoriev I.V."/>
            <person name="Hibbett D.S."/>
            <person name="Martin F."/>
            <person name="Nordberg H.P."/>
            <person name="Cantor M.N."/>
            <person name="Hua S.X."/>
        </authorList>
    </citation>
    <scope>NUCLEOTIDE SEQUENCE [LARGE SCALE GENOMIC DNA]</scope>
    <source>
        <strain evidence="2 3">Ve08.2h10</strain>
    </source>
</reference>
<dbReference type="OrthoDB" id="5370359at2759"/>
<protein>
    <submittedName>
        <fullName evidence="2">Uncharacterized protein</fullName>
    </submittedName>
</protein>
<dbReference type="HOGENOM" id="CLU_102039_0_0_1"/>
<evidence type="ECO:0000313" key="2">
    <source>
        <dbReference type="EMBL" id="KIK96133.1"/>
    </source>
</evidence>
<accession>A0A0D0DS59</accession>